<dbReference type="Proteomes" id="UP001152173">
    <property type="component" value="Unassembled WGS sequence"/>
</dbReference>
<dbReference type="Pfam" id="PF05048">
    <property type="entry name" value="NosD"/>
    <property type="match status" value="1"/>
</dbReference>
<dbReference type="Gene3D" id="2.160.20.10">
    <property type="entry name" value="Single-stranded right-handed beta-helix, Pectin lyase-like"/>
    <property type="match status" value="1"/>
</dbReference>
<keyword evidence="1" id="KW-0472">Membrane</keyword>
<feature type="domain" description="Periplasmic copper-binding protein NosD beta helix" evidence="2">
    <location>
        <begin position="141"/>
        <end position="335"/>
    </location>
</feature>
<protein>
    <submittedName>
        <fullName evidence="3">Right-handed parallel beta-helix repeat-containing protein</fullName>
    </submittedName>
</protein>
<evidence type="ECO:0000259" key="2">
    <source>
        <dbReference type="Pfam" id="PF05048"/>
    </source>
</evidence>
<dbReference type="InterPro" id="IPR007742">
    <property type="entry name" value="NosD_dom"/>
</dbReference>
<dbReference type="InterPro" id="IPR006626">
    <property type="entry name" value="PbH1"/>
</dbReference>
<comment type="caution">
    <text evidence="3">The sequence shown here is derived from an EMBL/GenBank/DDBJ whole genome shotgun (WGS) entry which is preliminary data.</text>
</comment>
<sequence>MKYLIKIFVLLSLGLFGLLLPNESSAMPSLQQQIDDADPGSTIVIDPGVYYENLTITKPLTIIGKGLVELHSPTSEAVISVTETANVQLQQLVLKGTPSSDKSTGIAVKNSKDITLQNMELHQLHESLVFFRVEDSVIQDVTITGPKGHFSRKSNGITLTDTVGIKVQQVHIENVLDGLYIDGDRNSVVSKTDISQSRYGIHLMYSKGTTIHQNHLHNNVTGIMHMMTSNSKLNKNVIENHNAYNGFGMVLFDGQSIQVKGNQIRSNQSGLSFQQIHSSTVKSNVVGSNQKALQFQLYGADNQFVDNEIFGNIVSATSDNQGAALSGNYWDDYSGMDFDSDGYGDTPYQSSDSYAKLMVRQNEFQAFFEAPAVATLNQIEKQLALNTKQSVFDDMPKMHRERLAQTTHIQWGMLLIGIISLVGGIGAWRKLVK</sequence>
<feature type="transmembrane region" description="Helical" evidence="1">
    <location>
        <begin position="409"/>
        <end position="428"/>
    </location>
</feature>
<evidence type="ECO:0000313" key="4">
    <source>
        <dbReference type="Proteomes" id="UP001152173"/>
    </source>
</evidence>
<accession>A0A9X3LHY5</accession>
<dbReference type="InterPro" id="IPR011050">
    <property type="entry name" value="Pectin_lyase_fold/virulence"/>
</dbReference>
<keyword evidence="4" id="KW-1185">Reference proteome</keyword>
<dbReference type="EMBL" id="JAMKBJ010000015">
    <property type="protein sequence ID" value="MCZ8538343.1"/>
    <property type="molecule type" value="Genomic_DNA"/>
</dbReference>
<dbReference type="AlphaFoldDB" id="A0A9X3LHY5"/>
<evidence type="ECO:0000256" key="1">
    <source>
        <dbReference type="SAM" id="Phobius"/>
    </source>
</evidence>
<dbReference type="SMART" id="SM00710">
    <property type="entry name" value="PbH1"/>
    <property type="match status" value="6"/>
</dbReference>
<gene>
    <name evidence="3" type="ORF">M9R32_14195</name>
</gene>
<organism evidence="3 4">
    <name type="scientific">Paenisporosarcina quisquiliarum</name>
    <dbReference type="NCBI Taxonomy" id="365346"/>
    <lineage>
        <taxon>Bacteria</taxon>
        <taxon>Bacillati</taxon>
        <taxon>Bacillota</taxon>
        <taxon>Bacilli</taxon>
        <taxon>Bacillales</taxon>
        <taxon>Caryophanaceae</taxon>
        <taxon>Paenisporosarcina</taxon>
    </lineage>
</organism>
<name>A0A9X3LHY5_9BACL</name>
<keyword evidence="1" id="KW-0812">Transmembrane</keyword>
<reference evidence="3" key="1">
    <citation type="submission" date="2022-05" db="EMBL/GenBank/DDBJ databases">
        <authorList>
            <person name="Colautti A."/>
            <person name="Iacumin L."/>
        </authorList>
    </citation>
    <scope>NUCLEOTIDE SEQUENCE</scope>
    <source>
        <strain evidence="3">SK 55</strain>
    </source>
</reference>
<evidence type="ECO:0000313" key="3">
    <source>
        <dbReference type="EMBL" id="MCZ8538343.1"/>
    </source>
</evidence>
<keyword evidence="1" id="KW-1133">Transmembrane helix</keyword>
<dbReference type="SUPFAM" id="SSF51126">
    <property type="entry name" value="Pectin lyase-like"/>
    <property type="match status" value="1"/>
</dbReference>
<dbReference type="InterPro" id="IPR012334">
    <property type="entry name" value="Pectin_lyas_fold"/>
</dbReference>
<proteinExistence type="predicted"/>
<dbReference type="RefSeq" id="WP_269927415.1">
    <property type="nucleotide sequence ID" value="NZ_JAMKBJ010000015.1"/>
</dbReference>